<evidence type="ECO:0000313" key="3">
    <source>
        <dbReference type="EMBL" id="KAK1922836.1"/>
    </source>
</evidence>
<reference evidence="3" key="1">
    <citation type="submission" date="2023-02" db="EMBL/GenBank/DDBJ databases">
        <title>Identification and recombinant expression of a fungal hydrolase from Papiliotrema laurentii that hydrolyzes apple cutin and clears colloidal polyester polyurethane.</title>
        <authorList>
            <consortium name="DOE Joint Genome Institute"/>
            <person name="Roman V.A."/>
            <person name="Bojanowski C."/>
            <person name="Crable B.R."/>
            <person name="Wagner D.N."/>
            <person name="Hung C.S."/>
            <person name="Nadeau L.J."/>
            <person name="Schratz L."/>
            <person name="Haridas S."/>
            <person name="Pangilinan J."/>
            <person name="Lipzen A."/>
            <person name="Na H."/>
            <person name="Yan M."/>
            <person name="Ng V."/>
            <person name="Grigoriev I.V."/>
            <person name="Spatafora J.W."/>
            <person name="Barlow D."/>
            <person name="Biffinger J."/>
            <person name="Kelley-Loughnane N."/>
            <person name="Varaljay V.A."/>
            <person name="Crookes-Goodson W.J."/>
        </authorList>
    </citation>
    <scope>NUCLEOTIDE SEQUENCE</scope>
    <source>
        <strain evidence="3">5307AH</strain>
    </source>
</reference>
<comment type="caution">
    <text evidence="3">The sequence shown here is derived from an EMBL/GenBank/DDBJ whole genome shotgun (WGS) entry which is preliminary data.</text>
</comment>
<protein>
    <submittedName>
        <fullName evidence="3">Uncharacterized protein</fullName>
    </submittedName>
</protein>
<feature type="region of interest" description="Disordered" evidence="1">
    <location>
        <begin position="1"/>
        <end position="51"/>
    </location>
</feature>
<dbReference type="AlphaFoldDB" id="A0AAD9D136"/>
<keyword evidence="2" id="KW-0472">Membrane</keyword>
<dbReference type="Pfam" id="PF11696">
    <property type="entry name" value="DUF3292"/>
    <property type="match status" value="1"/>
</dbReference>
<dbReference type="Proteomes" id="UP001182556">
    <property type="component" value="Unassembled WGS sequence"/>
</dbReference>
<feature type="region of interest" description="Disordered" evidence="1">
    <location>
        <begin position="604"/>
        <end position="623"/>
    </location>
</feature>
<keyword evidence="4" id="KW-1185">Reference proteome</keyword>
<feature type="transmembrane region" description="Helical" evidence="2">
    <location>
        <begin position="251"/>
        <end position="272"/>
    </location>
</feature>
<evidence type="ECO:0000313" key="4">
    <source>
        <dbReference type="Proteomes" id="UP001182556"/>
    </source>
</evidence>
<evidence type="ECO:0000256" key="1">
    <source>
        <dbReference type="SAM" id="MobiDB-lite"/>
    </source>
</evidence>
<feature type="transmembrane region" description="Helical" evidence="2">
    <location>
        <begin position="421"/>
        <end position="454"/>
    </location>
</feature>
<feature type="compositionally biased region" description="Polar residues" evidence="1">
    <location>
        <begin position="14"/>
        <end position="24"/>
    </location>
</feature>
<dbReference type="PANTHER" id="PTHR38694:SF1">
    <property type="entry name" value="PEROXIN DOMAIN-CONTAINING PROTEIN"/>
    <property type="match status" value="1"/>
</dbReference>
<name>A0AAD9D136_PAPLA</name>
<organism evidence="3 4">
    <name type="scientific">Papiliotrema laurentii</name>
    <name type="common">Cryptococcus laurentii</name>
    <dbReference type="NCBI Taxonomy" id="5418"/>
    <lineage>
        <taxon>Eukaryota</taxon>
        <taxon>Fungi</taxon>
        <taxon>Dikarya</taxon>
        <taxon>Basidiomycota</taxon>
        <taxon>Agaricomycotina</taxon>
        <taxon>Tremellomycetes</taxon>
        <taxon>Tremellales</taxon>
        <taxon>Rhynchogastremaceae</taxon>
        <taxon>Papiliotrema</taxon>
    </lineage>
</organism>
<proteinExistence type="predicted"/>
<feature type="compositionally biased region" description="Basic residues" evidence="1">
    <location>
        <begin position="553"/>
        <end position="562"/>
    </location>
</feature>
<evidence type="ECO:0000256" key="2">
    <source>
        <dbReference type="SAM" id="Phobius"/>
    </source>
</evidence>
<sequence length="778" mass="86324">MTDSIPALGPPIGQESSVKPPTETNHFEVAPETAEPHDVDAQPTIKPPTDQAASLTTKLAGEVKLPAAPPYYRPAETKSPGPELPTITELVVPAGTKPSTYELNNGLGSAKPSLPDIRSHIIAKYGIEAQRKRLEEELDLRQIQLEKEKDAHRLVPGLDDDDFDALLRSFDKQVQDVHIAPPPYDGHIPRGLDLQPSPNEQFSTLKLTSALERFYSSIVVGLIRTLQEVQRIRHWEDGGHRTVIALAVYAYAWWCNLILTTLLVFLSILIFSRSSRRFFFERPVLTHRMDAEDISRLAEERTADPWGPSASESKATAWSQHVQDALLSVTGSSQGDKEATKIAQDAQEGVEEHLQADMKKREDAGDIEKGDAEMSRKDKAIKLYAQPAMRVISGLADKWERVANALSPAPGYALRTRKTSVFFYLVAPLLGVTTFVPEWVFSRVIGIVFGVFMFGQPLMSHIIDELDRTIPDWKEKLILEYNILETVPTNAQLILRLLREAEHRDDPLPPAAEKANAEAEEADDSDDDEPGDDPDSSRTDRVKSTMMHATGKAQKKARSKVRRAWDKIGRTKEEGFALLTGHKHVDLEGKAERAMDKLHLKTDSKTEAVHDKTASTSTQNVPPRRSRFYVRHHRHGPGHIIIYPPVAPDIPARIEFTTVRHVPASQNTPIDPSDTPTDGHLVVSANNLVGLKKTGLGLAARTAVGWALDAEGAGGTGLEVKVVRRNEEQAVHGRATYVPGEPTVAEGKEETLKLSGIVRRNELFDRLIALGEQRWEMY</sequence>
<feature type="region of interest" description="Disordered" evidence="1">
    <location>
        <begin position="505"/>
        <end position="562"/>
    </location>
</feature>
<keyword evidence="2" id="KW-1133">Transmembrane helix</keyword>
<dbReference type="InterPro" id="IPR021709">
    <property type="entry name" value="DUF3292"/>
</dbReference>
<dbReference type="EMBL" id="JAODAN010000007">
    <property type="protein sequence ID" value="KAK1922836.1"/>
    <property type="molecule type" value="Genomic_DNA"/>
</dbReference>
<dbReference type="PANTHER" id="PTHR38694">
    <property type="entry name" value="CONSERVED EXPRESSED PROTEIN"/>
    <property type="match status" value="1"/>
</dbReference>
<accession>A0AAD9D136</accession>
<gene>
    <name evidence="3" type="ORF">DB88DRAFT_511420</name>
</gene>
<keyword evidence="2" id="KW-0812">Transmembrane</keyword>
<feature type="compositionally biased region" description="Basic and acidic residues" evidence="1">
    <location>
        <begin position="604"/>
        <end position="613"/>
    </location>
</feature>
<feature type="compositionally biased region" description="Acidic residues" evidence="1">
    <location>
        <begin position="518"/>
        <end position="534"/>
    </location>
</feature>